<organism evidence="2 3">
    <name type="scientific">Anaerococcus hydrogenalis ACS-025-V-Sch4</name>
    <dbReference type="NCBI Taxonomy" id="879306"/>
    <lineage>
        <taxon>Bacteria</taxon>
        <taxon>Bacillati</taxon>
        <taxon>Bacillota</taxon>
        <taxon>Tissierellia</taxon>
        <taxon>Tissierellales</taxon>
        <taxon>Peptoniphilaceae</taxon>
        <taxon>Anaerococcus</taxon>
    </lineage>
</organism>
<proteinExistence type="predicted"/>
<evidence type="ECO:0000256" key="1">
    <source>
        <dbReference type="ARBA" id="ARBA00023239"/>
    </source>
</evidence>
<evidence type="ECO:0000313" key="3">
    <source>
        <dbReference type="Proteomes" id="UP000005277"/>
    </source>
</evidence>
<name>F0H1L3_9FIRM</name>
<dbReference type="Proteomes" id="UP000005277">
    <property type="component" value="Unassembled WGS sequence"/>
</dbReference>
<dbReference type="InterPro" id="IPR008948">
    <property type="entry name" value="L-Aspartase-like"/>
</dbReference>
<dbReference type="GO" id="GO:0016829">
    <property type="term" value="F:lyase activity"/>
    <property type="evidence" value="ECO:0007669"/>
    <property type="project" value="UniProtKB-KW"/>
</dbReference>
<dbReference type="EMBL" id="AEXN01000032">
    <property type="protein sequence ID" value="EGC83574.1"/>
    <property type="molecule type" value="Genomic_DNA"/>
</dbReference>
<dbReference type="SUPFAM" id="SSF48557">
    <property type="entry name" value="L-aspartase-like"/>
    <property type="match status" value="1"/>
</dbReference>
<evidence type="ECO:0000313" key="2">
    <source>
        <dbReference type="EMBL" id="EGC83574.1"/>
    </source>
</evidence>
<reference evidence="2 3" key="1">
    <citation type="submission" date="2011-01" db="EMBL/GenBank/DDBJ databases">
        <authorList>
            <person name="Durkin A.S."/>
            <person name="Madupu R."/>
            <person name="Torralba M."/>
            <person name="Gillis M."/>
            <person name="Methe B."/>
            <person name="Sutton G."/>
            <person name="Nelson K.E."/>
        </authorList>
    </citation>
    <scope>NUCLEOTIDE SEQUENCE [LARGE SCALE GENOMIC DNA]</scope>
    <source>
        <strain evidence="2 3">ACS-025-V-Sch4</strain>
    </source>
</reference>
<accession>F0H1L3</accession>
<keyword evidence="3" id="KW-1185">Reference proteome</keyword>
<comment type="caution">
    <text evidence="2">The sequence shown here is derived from an EMBL/GenBank/DDBJ whole genome shotgun (WGS) entry which is preliminary data.</text>
</comment>
<dbReference type="Gene3D" id="1.10.275.10">
    <property type="entry name" value="Fumarase/aspartase (N-terminal domain)"/>
    <property type="match status" value="1"/>
</dbReference>
<keyword evidence="1" id="KW-0456">Lyase</keyword>
<dbReference type="AlphaFoldDB" id="F0H1L3"/>
<dbReference type="InterPro" id="IPR024083">
    <property type="entry name" value="Fumarase/histidase_N"/>
</dbReference>
<evidence type="ECO:0008006" key="4">
    <source>
        <dbReference type="Google" id="ProtNLM"/>
    </source>
</evidence>
<protein>
    <recommendedName>
        <fullName evidence="4">Fumarate hydratase</fullName>
    </recommendedName>
</protein>
<sequence length="48" mass="5578">MKFRQEEDSLGIVNVPADHFWGAQTERSLENFPQEVEKNATFPNYGYS</sequence>
<gene>
    <name evidence="2" type="ORF">HMPREF9246_1217</name>
</gene>